<dbReference type="Proteomes" id="UP000666369">
    <property type="component" value="Unassembled WGS sequence"/>
</dbReference>
<dbReference type="RefSeq" id="WP_166108230.1">
    <property type="nucleotide sequence ID" value="NZ_JAADJT010000017.1"/>
</dbReference>
<dbReference type="SUPFAM" id="SSF51182">
    <property type="entry name" value="RmlC-like cupins"/>
    <property type="match status" value="1"/>
</dbReference>
<comment type="caution">
    <text evidence="1">The sequence shown here is derived from an EMBL/GenBank/DDBJ whole genome shotgun (WGS) entry which is preliminary data.</text>
</comment>
<reference evidence="1 2" key="1">
    <citation type="submission" date="2020-01" db="EMBL/GenBank/DDBJ databases">
        <authorList>
            <person name="Lee S.D."/>
        </authorList>
    </citation>
    <scope>NUCLEOTIDE SEQUENCE [LARGE SCALE GENOMIC DNA]</scope>
    <source>
        <strain evidence="1 2">SAP-35</strain>
    </source>
</reference>
<gene>
    <name evidence="1" type="ORF">GW587_28135</name>
</gene>
<evidence type="ECO:0000313" key="2">
    <source>
        <dbReference type="Proteomes" id="UP000666369"/>
    </source>
</evidence>
<reference evidence="2" key="2">
    <citation type="submission" date="2023-07" db="EMBL/GenBank/DDBJ databases">
        <title>Duganella aceri sp. nov., isolated from tree sap.</title>
        <authorList>
            <person name="Kim I.S."/>
        </authorList>
    </citation>
    <scope>NUCLEOTIDE SEQUENCE [LARGE SCALE GENOMIC DNA]</scope>
    <source>
        <strain evidence="2">SAP-35</strain>
    </source>
</reference>
<proteinExistence type="predicted"/>
<protein>
    <submittedName>
        <fullName evidence="1">Cupin domain-containing protein</fullName>
    </submittedName>
</protein>
<accession>A0ABX0FUZ5</accession>
<organism evidence="1 2">
    <name type="scientific">Duganella aceris</name>
    <dbReference type="NCBI Taxonomy" id="2703883"/>
    <lineage>
        <taxon>Bacteria</taxon>
        <taxon>Pseudomonadati</taxon>
        <taxon>Pseudomonadota</taxon>
        <taxon>Betaproteobacteria</taxon>
        <taxon>Burkholderiales</taxon>
        <taxon>Oxalobacteraceae</taxon>
        <taxon>Telluria group</taxon>
        <taxon>Duganella</taxon>
    </lineage>
</organism>
<name>A0ABX0FUZ5_9BURK</name>
<dbReference type="EMBL" id="JAADJT010000017">
    <property type="protein sequence ID" value="NGZ88114.1"/>
    <property type="molecule type" value="Genomic_DNA"/>
</dbReference>
<keyword evidence="2" id="KW-1185">Reference proteome</keyword>
<evidence type="ECO:0000313" key="1">
    <source>
        <dbReference type="EMBL" id="NGZ88114.1"/>
    </source>
</evidence>
<dbReference type="Gene3D" id="2.60.120.10">
    <property type="entry name" value="Jelly Rolls"/>
    <property type="match status" value="1"/>
</dbReference>
<sequence>MDDILYLFPDGYPVTIDVAQASIAGAGTAMHFVLPPKAHNLPLMHVHETKLLAALDGEVEIRSGGRAIALLRQGEAVLLHPGVAHRVHQHGARPSKVGVALWPGRVEQAFREMAVEVAKGPYRHDAMISLLARYDVAWNAPAGEEPVHAEVRPLQAWLPELPPQLASALQQTWCAYSTPPYMPIR</sequence>
<dbReference type="CDD" id="cd02208">
    <property type="entry name" value="cupin_RmlC-like"/>
    <property type="match status" value="1"/>
</dbReference>
<dbReference type="InterPro" id="IPR014710">
    <property type="entry name" value="RmlC-like_jellyroll"/>
</dbReference>
<dbReference type="InterPro" id="IPR011051">
    <property type="entry name" value="RmlC_Cupin_sf"/>
</dbReference>